<feature type="domain" description="Glucose-6-phosphate dehydrogenase NAD-binding" evidence="8">
    <location>
        <begin position="36"/>
        <end position="212"/>
    </location>
</feature>
<feature type="binding site" evidence="6">
    <location>
        <position position="241"/>
    </location>
    <ligand>
        <name>substrate</name>
    </ligand>
</feature>
<evidence type="ECO:0000256" key="7">
    <source>
        <dbReference type="SAM" id="MobiDB-lite"/>
    </source>
</evidence>
<dbReference type="PANTHER" id="PTHR23429">
    <property type="entry name" value="GLUCOSE-6-PHOSPHATE 1-DEHYDROGENASE G6PD"/>
    <property type="match status" value="1"/>
</dbReference>
<comment type="pathway">
    <text evidence="1 6">Carbohydrate degradation; pentose phosphate pathway; D-ribulose 5-phosphate from D-glucose 6-phosphate (oxidative stage): step 1/3.</text>
</comment>
<keyword evidence="4 6" id="KW-0560">Oxidoreductase</keyword>
<feature type="binding site" evidence="6">
    <location>
        <position position="203"/>
    </location>
    <ligand>
        <name>substrate</name>
    </ligand>
</feature>
<dbReference type="GO" id="GO:0006006">
    <property type="term" value="P:glucose metabolic process"/>
    <property type="evidence" value="ECO:0007669"/>
    <property type="project" value="UniProtKB-KW"/>
</dbReference>
<evidence type="ECO:0000259" key="9">
    <source>
        <dbReference type="Pfam" id="PF02781"/>
    </source>
</evidence>
<evidence type="ECO:0000256" key="5">
    <source>
        <dbReference type="ARBA" id="ARBA00023277"/>
    </source>
</evidence>
<dbReference type="Gene3D" id="3.30.360.10">
    <property type="entry name" value="Dihydrodipicolinate Reductase, domain 2"/>
    <property type="match status" value="1"/>
</dbReference>
<dbReference type="EC" id="1.1.1.49" evidence="6"/>
<evidence type="ECO:0000256" key="6">
    <source>
        <dbReference type="HAMAP-Rule" id="MF_00966"/>
    </source>
</evidence>
<proteinExistence type="inferred from homology"/>
<dbReference type="UniPathway" id="UPA00115">
    <property type="reaction ID" value="UER00408"/>
</dbReference>
<feature type="region of interest" description="Disordered" evidence="7">
    <location>
        <begin position="1"/>
        <end position="21"/>
    </location>
</feature>
<dbReference type="AlphaFoldDB" id="A0A511X6E9"/>
<name>A0A511X6E9_9PROT</name>
<dbReference type="InterPro" id="IPR036291">
    <property type="entry name" value="NAD(P)-bd_dom_sf"/>
</dbReference>
<keyword evidence="5 6" id="KW-0119">Carbohydrate metabolism</keyword>
<keyword evidence="2 6" id="KW-0313">Glucose metabolism</keyword>
<feature type="binding site" evidence="6">
    <location>
        <position position="73"/>
    </location>
    <ligand>
        <name>NADP(+)</name>
        <dbReference type="ChEBI" id="CHEBI:58349"/>
    </ligand>
</feature>
<dbReference type="SUPFAM" id="SSF55347">
    <property type="entry name" value="Glyceraldehyde-3-phosphate dehydrogenase-like, C-terminal domain"/>
    <property type="match status" value="1"/>
</dbReference>
<dbReference type="STRING" id="1120919.GCA_000429165_00403"/>
<feature type="binding site" evidence="6">
    <location>
        <position position="364"/>
    </location>
    <ligand>
        <name>substrate</name>
    </ligand>
</feature>
<protein>
    <recommendedName>
        <fullName evidence="6">Glucose-6-phosphate 1-dehydrogenase</fullName>
        <shortName evidence="6">G6PD</shortName>
        <ecNumber evidence="6">1.1.1.49</ecNumber>
    </recommendedName>
</protein>
<evidence type="ECO:0000259" key="8">
    <source>
        <dbReference type="Pfam" id="PF00479"/>
    </source>
</evidence>
<sequence>MVASARNGQPSEIDQPTDEPRNAQAVMTQTDPFDFVIVGATGDLTMRKLLPAFYQRFRLGQAPEGTQIIGVARSKLSSEEYRERGAKALKEFVPSDSYDAAQAEAFMELVQYASLDAADKDADWSTLKSLLDGHEDRPRVFYIATAPNLYVSTAAAFADKELISPHTRIVLEKPIGVDLASAEEINTGVGKYFSEEQIFRIDHYLGKTTVQNVLALRFANPMLERSWNSGTILSVQITAAETVGVGARGPYYDTSGALRDMVQNHLLQVLSLVAMEPPASLTAADLRDEKLKVLRALKPMSPEVVAKDTVRAQYVAGEIGGEAVDGYLTDLGDDKSTTETFLAIRTEVRTPRWFGVPFYLRTGKRLAEKATEIVITFRPQPWPIFQDAPQPGRLVLRVQPHEGVSLTLSSKDPSKDEFRLREATLDVSYPEQFHTRYPDSYEELLMDAVQGDPVLFIRRDEVQASWRWVEPILAGWKEDARALETYKAGTWGPDSSKDLLARDGSKWLEDF</sequence>
<keyword evidence="11" id="KW-1185">Reference proteome</keyword>
<evidence type="ECO:0000313" key="10">
    <source>
        <dbReference type="EMBL" id="GEN58510.1"/>
    </source>
</evidence>
<feature type="binding site" evidence="6">
    <location>
        <position position="173"/>
    </location>
    <ligand>
        <name>NADP(+)</name>
        <dbReference type="ChEBI" id="CHEBI:58349"/>
    </ligand>
</feature>
<evidence type="ECO:0000256" key="4">
    <source>
        <dbReference type="ARBA" id="ARBA00023002"/>
    </source>
</evidence>
<evidence type="ECO:0000256" key="2">
    <source>
        <dbReference type="ARBA" id="ARBA00022526"/>
    </source>
</evidence>
<dbReference type="GO" id="GO:0009051">
    <property type="term" value="P:pentose-phosphate shunt, oxidative branch"/>
    <property type="evidence" value="ECO:0007669"/>
    <property type="project" value="TreeGrafter"/>
</dbReference>
<gene>
    <name evidence="10" type="primary">zwf_1</name>
    <name evidence="6" type="synonym">zwf</name>
    <name evidence="10" type="ORF">ANI02nite_03940</name>
</gene>
<dbReference type="GO" id="GO:0005829">
    <property type="term" value="C:cytosol"/>
    <property type="evidence" value="ECO:0007669"/>
    <property type="project" value="TreeGrafter"/>
</dbReference>
<dbReference type="Pfam" id="PF00479">
    <property type="entry name" value="G6PD_N"/>
    <property type="match status" value="1"/>
</dbReference>
<dbReference type="PIRSF" id="PIRSF000110">
    <property type="entry name" value="G6PD"/>
    <property type="match status" value="1"/>
</dbReference>
<dbReference type="Pfam" id="PF02781">
    <property type="entry name" value="G6PD_C"/>
    <property type="match status" value="1"/>
</dbReference>
<accession>A0A511X6E9</accession>
<comment type="similarity">
    <text evidence="6">Belongs to the glucose-6-phosphate dehydrogenase family.</text>
</comment>
<feature type="binding site" evidence="6">
    <location>
        <position position="207"/>
    </location>
    <ligand>
        <name>substrate</name>
    </ligand>
</feature>
<dbReference type="SUPFAM" id="SSF51735">
    <property type="entry name" value="NAD(P)-binding Rossmann-fold domains"/>
    <property type="match status" value="1"/>
</dbReference>
<comment type="caution">
    <text evidence="10">The sequence shown here is derived from an EMBL/GenBank/DDBJ whole genome shotgun (WGS) entry which is preliminary data.</text>
</comment>
<evidence type="ECO:0000256" key="1">
    <source>
        <dbReference type="ARBA" id="ARBA00004937"/>
    </source>
</evidence>
<feature type="active site" description="Proton acceptor" evidence="6">
    <location>
        <position position="265"/>
    </location>
</feature>
<organism evidence="10 11">
    <name type="scientific">Acetobacter nitrogenifigens DSM 23921 = NBRC 105050</name>
    <dbReference type="NCBI Taxonomy" id="1120919"/>
    <lineage>
        <taxon>Bacteria</taxon>
        <taxon>Pseudomonadati</taxon>
        <taxon>Pseudomonadota</taxon>
        <taxon>Alphaproteobacteria</taxon>
        <taxon>Acetobacterales</taxon>
        <taxon>Acetobacteraceae</taxon>
        <taxon>Acetobacter</taxon>
    </lineage>
</organism>
<feature type="domain" description="Glucose-6-phosphate dehydrogenase C-terminal" evidence="9">
    <location>
        <begin position="214"/>
        <end position="507"/>
    </location>
</feature>
<reference evidence="10 11" key="1">
    <citation type="submission" date="2019-07" db="EMBL/GenBank/DDBJ databases">
        <title>Whole genome shotgun sequence of Acetobacter nitrogenifigens NBRC 105050.</title>
        <authorList>
            <person name="Hosoyama A."/>
            <person name="Uohara A."/>
            <person name="Ohji S."/>
            <person name="Ichikawa N."/>
        </authorList>
    </citation>
    <scope>NUCLEOTIDE SEQUENCE [LARGE SCALE GENOMIC DNA]</scope>
    <source>
        <strain evidence="10 11">NBRC 105050</strain>
    </source>
</reference>
<dbReference type="GO" id="GO:0004345">
    <property type="term" value="F:glucose-6-phosphate dehydrogenase activity"/>
    <property type="evidence" value="ECO:0007669"/>
    <property type="project" value="UniProtKB-UniRule"/>
</dbReference>
<dbReference type="NCBIfam" id="TIGR00871">
    <property type="entry name" value="zwf"/>
    <property type="match status" value="1"/>
</dbReference>
<dbReference type="Gene3D" id="3.40.50.720">
    <property type="entry name" value="NAD(P)-binding Rossmann-like Domain"/>
    <property type="match status" value="1"/>
</dbReference>
<comment type="function">
    <text evidence="6">Catalyzes the oxidation of glucose 6-phosphate to 6-phosphogluconolactone.</text>
</comment>
<comment type="caution">
    <text evidence="6">Lacks conserved residue(s) required for the propagation of feature annotation.</text>
</comment>
<feature type="binding site" evidence="6">
    <location>
        <position position="260"/>
    </location>
    <ligand>
        <name>substrate</name>
    </ligand>
</feature>
<dbReference type="GO" id="GO:0050661">
    <property type="term" value="F:NADP binding"/>
    <property type="evidence" value="ECO:0007669"/>
    <property type="project" value="UniProtKB-UniRule"/>
</dbReference>
<dbReference type="PRINTS" id="PR00079">
    <property type="entry name" value="G6PDHDRGNASE"/>
</dbReference>
<dbReference type="PANTHER" id="PTHR23429:SF0">
    <property type="entry name" value="GLUCOSE-6-PHOSPHATE 1-DEHYDROGENASE"/>
    <property type="match status" value="1"/>
</dbReference>
<dbReference type="InterPro" id="IPR022674">
    <property type="entry name" value="G6P_DH_NAD-bd"/>
</dbReference>
<dbReference type="InterPro" id="IPR001282">
    <property type="entry name" value="G6P_DH"/>
</dbReference>
<feature type="binding site" evidence="6">
    <location>
        <position position="369"/>
    </location>
    <ligand>
        <name>substrate</name>
    </ligand>
</feature>
<dbReference type="InterPro" id="IPR022675">
    <property type="entry name" value="G6P_DH_C"/>
</dbReference>
<evidence type="ECO:0000313" key="11">
    <source>
        <dbReference type="Proteomes" id="UP000321635"/>
    </source>
</evidence>
<dbReference type="Proteomes" id="UP000321635">
    <property type="component" value="Unassembled WGS sequence"/>
</dbReference>
<dbReference type="EMBL" id="BJYF01000001">
    <property type="protein sequence ID" value="GEN58510.1"/>
    <property type="molecule type" value="Genomic_DNA"/>
</dbReference>
<evidence type="ECO:0000256" key="3">
    <source>
        <dbReference type="ARBA" id="ARBA00022857"/>
    </source>
</evidence>
<keyword evidence="3 6" id="KW-0521">NADP</keyword>
<feature type="compositionally biased region" description="Polar residues" evidence="7">
    <location>
        <begin position="1"/>
        <end position="14"/>
    </location>
</feature>
<dbReference type="HAMAP" id="MF_00966">
    <property type="entry name" value="G6PD"/>
    <property type="match status" value="1"/>
</dbReference>
<comment type="catalytic activity">
    <reaction evidence="6">
        <text>D-glucose 6-phosphate + NADP(+) = 6-phospho-D-glucono-1,5-lactone + NADPH + H(+)</text>
        <dbReference type="Rhea" id="RHEA:15841"/>
        <dbReference type="ChEBI" id="CHEBI:15378"/>
        <dbReference type="ChEBI" id="CHEBI:57783"/>
        <dbReference type="ChEBI" id="CHEBI:57955"/>
        <dbReference type="ChEBI" id="CHEBI:58349"/>
        <dbReference type="ChEBI" id="CHEBI:61548"/>
        <dbReference type="EC" id="1.1.1.49"/>
    </reaction>
</comment>